<protein>
    <submittedName>
        <fullName evidence="1">Uncharacterized protein</fullName>
    </submittedName>
</protein>
<dbReference type="Proteomes" id="UP000005045">
    <property type="component" value="Unassembled WGS sequence"/>
</dbReference>
<sequence length="110" mass="12728">MMLLVMLYWATRGQSRGKTKIKTKTQLPPNYRRCSARSLSVFRNRFLRRAQWRAAYLLTAGCIVAMGMRNSEKPVSMICTPMHNSRNDDTRIATFVPSVPRYLAKTSERL</sequence>
<organism evidence="1 2">
    <name type="scientific">Paraburkholderia graminis (strain ATCC 700544 / DSM 17151 / LMG 18924 / NCIMB 13744 / C4D1M)</name>
    <dbReference type="NCBI Taxonomy" id="396598"/>
    <lineage>
        <taxon>Bacteria</taxon>
        <taxon>Pseudomonadati</taxon>
        <taxon>Pseudomonadota</taxon>
        <taxon>Betaproteobacteria</taxon>
        <taxon>Burkholderiales</taxon>
        <taxon>Burkholderiaceae</taxon>
        <taxon>Paraburkholderia</taxon>
    </lineage>
</organism>
<proteinExistence type="predicted"/>
<gene>
    <name evidence="1" type="ORF">BgramDRAFT_0483</name>
</gene>
<accession>B1FTU5</accession>
<dbReference type="EMBL" id="ABLD01000001">
    <property type="protein sequence ID" value="EDT13103.1"/>
    <property type="molecule type" value="Genomic_DNA"/>
</dbReference>
<name>B1FTU5_PARG4</name>
<dbReference type="AlphaFoldDB" id="B1FTU5"/>
<keyword evidence="2" id="KW-1185">Reference proteome</keyword>
<evidence type="ECO:0000313" key="1">
    <source>
        <dbReference type="EMBL" id="EDT13103.1"/>
    </source>
</evidence>
<reference evidence="1 2" key="1">
    <citation type="submission" date="2008-03" db="EMBL/GenBank/DDBJ databases">
        <title>Sequencing of the draft genome and assembly of Burkholderia graminis C4D1M.</title>
        <authorList>
            <consortium name="US DOE Joint Genome Institute (JGI-PGF)"/>
            <person name="Copeland A."/>
            <person name="Lucas S."/>
            <person name="Lapidus A."/>
            <person name="Glavina del Rio T."/>
            <person name="Dalin E."/>
            <person name="Tice H."/>
            <person name="Bruce D."/>
            <person name="Goodwin L."/>
            <person name="Pitluck S."/>
            <person name="Larimer F."/>
            <person name="Land M.L."/>
            <person name="Hauser L."/>
            <person name="Tiedje J."/>
            <person name="Richardson P."/>
        </authorList>
    </citation>
    <scope>NUCLEOTIDE SEQUENCE [LARGE SCALE GENOMIC DNA]</scope>
    <source>
        <strain evidence="2">ATCC 700544 / DSM 17151 / LMG 18924 / NCIMB 13744 / C4D1M</strain>
    </source>
</reference>
<evidence type="ECO:0000313" key="2">
    <source>
        <dbReference type="Proteomes" id="UP000005045"/>
    </source>
</evidence>
<comment type="caution">
    <text evidence="1">The sequence shown here is derived from an EMBL/GenBank/DDBJ whole genome shotgun (WGS) entry which is preliminary data.</text>
</comment>